<dbReference type="AlphaFoldDB" id="A0A1D6MQ49"/>
<dbReference type="OMA" id="MNDYARY"/>
<dbReference type="KEGG" id="zma:103649966"/>
<dbReference type="OrthoDB" id="1936508at2759"/>
<dbReference type="EMBL" id="CM007649">
    <property type="protein sequence ID" value="ONM31146.1"/>
    <property type="molecule type" value="Genomic_DNA"/>
</dbReference>
<evidence type="ECO:0000313" key="1">
    <source>
        <dbReference type="EMBL" id="ONM31146.1"/>
    </source>
</evidence>
<protein>
    <submittedName>
        <fullName evidence="1">Uncharacterized protein</fullName>
    </submittedName>
</protein>
<dbReference type="PANTHER" id="PTHR35290">
    <property type="entry name" value="PROTEIN CASPARIAN STRIP INTEGRITY FACTOR 1-RELATED"/>
    <property type="match status" value="1"/>
</dbReference>
<reference evidence="1" key="1">
    <citation type="submission" date="2015-12" db="EMBL/GenBank/DDBJ databases">
        <title>Update maize B73 reference genome by single molecule sequencing technologies.</title>
        <authorList>
            <consortium name="Maize Genome Sequencing Project"/>
            <person name="Ware D."/>
        </authorList>
    </citation>
    <scope>NUCLEOTIDE SEQUENCE [LARGE SCALE GENOMIC DNA]</scope>
    <source>
        <tissue evidence="1">Seedling</tissue>
    </source>
</reference>
<dbReference type="InParanoid" id="A0A1D6MQ49"/>
<accession>A0A1D6MQ49</accession>
<dbReference type="PANTHER" id="PTHR35290:SF1">
    <property type="entry name" value="OS01G0260800 PROTEIN"/>
    <property type="match status" value="1"/>
</dbReference>
<dbReference type="ExpressionAtlas" id="A0A1D6MQ49">
    <property type="expression patterns" value="baseline and differential"/>
</dbReference>
<dbReference type="PaxDb" id="4577-GRMZM2G151671_P02"/>
<sequence>MEPRKSNYLVALVLASFLLSVAVAGGHRKKLDDASESMETSESTQEDDEIAVVVHERILSQVKMNDYARYDPSPTMAKPRSKDIPN</sequence>
<dbReference type="eggNOG" id="ENOG502R7TB">
    <property type="taxonomic scope" value="Eukaryota"/>
</dbReference>
<organism evidence="1">
    <name type="scientific">Zea mays</name>
    <name type="common">Maize</name>
    <dbReference type="NCBI Taxonomy" id="4577"/>
    <lineage>
        <taxon>Eukaryota</taxon>
        <taxon>Viridiplantae</taxon>
        <taxon>Streptophyta</taxon>
        <taxon>Embryophyta</taxon>
        <taxon>Tracheophyta</taxon>
        <taxon>Spermatophyta</taxon>
        <taxon>Magnoliopsida</taxon>
        <taxon>Liliopsida</taxon>
        <taxon>Poales</taxon>
        <taxon>Poaceae</taxon>
        <taxon>PACMAD clade</taxon>
        <taxon>Panicoideae</taxon>
        <taxon>Andropogonodae</taxon>
        <taxon>Andropogoneae</taxon>
        <taxon>Tripsacinae</taxon>
        <taxon>Zea</taxon>
    </lineage>
</organism>
<dbReference type="FunCoup" id="A0A1D6MQ49">
    <property type="interactions" value="3"/>
</dbReference>
<dbReference type="InterPro" id="IPR038974">
    <property type="entry name" value="CIF1/2"/>
</dbReference>
<name>A0A1D6MQ49_MAIZE</name>
<gene>
    <name evidence="1" type="ORF">ZEAMMB73_Zm00001d040315</name>
</gene>
<proteinExistence type="predicted"/>